<gene>
    <name evidence="6" type="ORF">TL10_22935</name>
</gene>
<dbReference type="Pfam" id="PF17925">
    <property type="entry name" value="TetR_C_20"/>
    <property type="match status" value="1"/>
</dbReference>
<protein>
    <submittedName>
        <fullName evidence="6">TetR family transcriptional regulator</fullName>
    </submittedName>
</protein>
<evidence type="ECO:0000259" key="5">
    <source>
        <dbReference type="PROSITE" id="PS50977"/>
    </source>
</evidence>
<keyword evidence="1" id="KW-0805">Transcription regulation</keyword>
<proteinExistence type="predicted"/>
<dbReference type="OrthoDB" id="9809994at2"/>
<dbReference type="Proteomes" id="UP000032221">
    <property type="component" value="Unassembled WGS sequence"/>
</dbReference>
<evidence type="ECO:0000256" key="4">
    <source>
        <dbReference type="PROSITE-ProRule" id="PRU00335"/>
    </source>
</evidence>
<evidence type="ECO:0000256" key="1">
    <source>
        <dbReference type="ARBA" id="ARBA00023015"/>
    </source>
</evidence>
<dbReference type="PATRIC" id="fig|280871.6.peg.4748"/>
<comment type="caution">
    <text evidence="6">The sequence shown here is derived from an EMBL/GenBank/DDBJ whole genome shotgun (WGS) entry which is preliminary data.</text>
</comment>
<reference evidence="6 7" key="1">
    <citation type="submission" date="2015-01" db="EMBL/GenBank/DDBJ databases">
        <title>Genome sequence of Mycobacterium llatzerense and Mycobacterium immunogenum recovered from brain abscess.</title>
        <authorList>
            <person name="Greninger A.L."/>
            <person name="Langelier C."/>
            <person name="Cunningham G."/>
            <person name="Chiu C.Y."/>
            <person name="Miller S."/>
        </authorList>
    </citation>
    <scope>NUCLEOTIDE SEQUENCE [LARGE SCALE GENOMIC DNA]</scope>
    <source>
        <strain evidence="6 7">CLUC14</strain>
    </source>
</reference>
<accession>A0A0D1JQ71</accession>
<dbReference type="SUPFAM" id="SSF46689">
    <property type="entry name" value="Homeodomain-like"/>
    <property type="match status" value="1"/>
</dbReference>
<evidence type="ECO:0000313" key="7">
    <source>
        <dbReference type="Proteomes" id="UP000032221"/>
    </source>
</evidence>
<dbReference type="Pfam" id="PF00440">
    <property type="entry name" value="TetR_N"/>
    <property type="match status" value="1"/>
</dbReference>
<dbReference type="STRING" id="280871.TL10_22935"/>
<dbReference type="InterPro" id="IPR009057">
    <property type="entry name" value="Homeodomain-like_sf"/>
</dbReference>
<evidence type="ECO:0000256" key="2">
    <source>
        <dbReference type="ARBA" id="ARBA00023125"/>
    </source>
</evidence>
<organism evidence="6 7">
    <name type="scientific">Mycolicibacterium llatzerense</name>
    <dbReference type="NCBI Taxonomy" id="280871"/>
    <lineage>
        <taxon>Bacteria</taxon>
        <taxon>Bacillati</taxon>
        <taxon>Actinomycetota</taxon>
        <taxon>Actinomycetes</taxon>
        <taxon>Mycobacteriales</taxon>
        <taxon>Mycobacteriaceae</taxon>
        <taxon>Mycolicibacterium</taxon>
    </lineage>
</organism>
<dbReference type="PANTHER" id="PTHR30055:SF234">
    <property type="entry name" value="HTH-TYPE TRANSCRIPTIONAL REGULATOR BETI"/>
    <property type="match status" value="1"/>
</dbReference>
<dbReference type="EMBL" id="JXST01000038">
    <property type="protein sequence ID" value="KIU14724.1"/>
    <property type="molecule type" value="Genomic_DNA"/>
</dbReference>
<dbReference type="InterPro" id="IPR050109">
    <property type="entry name" value="HTH-type_TetR-like_transc_reg"/>
</dbReference>
<keyword evidence="3" id="KW-0804">Transcription</keyword>
<dbReference type="InterPro" id="IPR041642">
    <property type="entry name" value="KstR_C"/>
</dbReference>
<dbReference type="Gene3D" id="1.10.357.10">
    <property type="entry name" value="Tetracycline Repressor, domain 2"/>
    <property type="match status" value="1"/>
</dbReference>
<evidence type="ECO:0000313" key="6">
    <source>
        <dbReference type="EMBL" id="KIU14724.1"/>
    </source>
</evidence>
<dbReference type="PANTHER" id="PTHR30055">
    <property type="entry name" value="HTH-TYPE TRANSCRIPTIONAL REGULATOR RUTR"/>
    <property type="match status" value="1"/>
</dbReference>
<dbReference type="GO" id="GO:0003700">
    <property type="term" value="F:DNA-binding transcription factor activity"/>
    <property type="evidence" value="ECO:0007669"/>
    <property type="project" value="TreeGrafter"/>
</dbReference>
<name>A0A0D1JQ71_9MYCO</name>
<evidence type="ECO:0000256" key="3">
    <source>
        <dbReference type="ARBA" id="ARBA00023163"/>
    </source>
</evidence>
<dbReference type="PROSITE" id="PS50977">
    <property type="entry name" value="HTH_TETR_2"/>
    <property type="match status" value="1"/>
</dbReference>
<dbReference type="InterPro" id="IPR001647">
    <property type="entry name" value="HTH_TetR"/>
</dbReference>
<keyword evidence="2 4" id="KW-0238">DNA-binding</keyword>
<feature type="DNA-binding region" description="H-T-H motif" evidence="4">
    <location>
        <begin position="42"/>
        <end position="61"/>
    </location>
</feature>
<dbReference type="GO" id="GO:0000976">
    <property type="term" value="F:transcription cis-regulatory region binding"/>
    <property type="evidence" value="ECO:0007669"/>
    <property type="project" value="TreeGrafter"/>
</dbReference>
<feature type="domain" description="HTH tetR-type" evidence="5">
    <location>
        <begin position="19"/>
        <end position="79"/>
    </location>
</feature>
<dbReference type="AlphaFoldDB" id="A0A0D1JQ71"/>
<keyword evidence="7" id="KW-1185">Reference proteome</keyword>
<sequence>MPRAPLDREPATPRTPAQIDRCDRILATAARLGARHGLEEVRMQDVADQSAVSITTVYRYYPTKHHLFAALLFHYTQNAAPPGPTTGYPIADVTELMAGIIRTMLARPQLARAMITSVNARRAESTVSGDYNLRSNILGVAGIAAPTADETQIALLLEQCAYGILSWAITGETTPEQAERDMRRACELLMAPWRRRTRTRRNEVDR</sequence>
<dbReference type="RefSeq" id="WP_043987490.1">
    <property type="nucleotide sequence ID" value="NZ_BAAARC010000008.1"/>
</dbReference>